<evidence type="ECO:0000313" key="3">
    <source>
        <dbReference type="EMBL" id="CAF4547868.1"/>
    </source>
</evidence>
<dbReference type="Proteomes" id="UP000663873">
    <property type="component" value="Unassembled WGS sequence"/>
</dbReference>
<evidence type="ECO:0000256" key="1">
    <source>
        <dbReference type="ARBA" id="ARBA00022679"/>
    </source>
</evidence>
<dbReference type="PANTHER" id="PTHR10545:SF51">
    <property type="entry name" value="THIALYSINE N-EPSILON-ACETYLTRANSFERASE"/>
    <property type="match status" value="1"/>
</dbReference>
<dbReference type="AlphaFoldDB" id="A0A820YEL4"/>
<protein>
    <submittedName>
        <fullName evidence="3">Uncharacterized protein</fullName>
    </submittedName>
</protein>
<proteinExistence type="predicted"/>
<keyword evidence="4" id="KW-1185">Reference proteome</keyword>
<dbReference type="GO" id="GO:0008080">
    <property type="term" value="F:N-acetyltransferase activity"/>
    <property type="evidence" value="ECO:0007669"/>
    <property type="project" value="TreeGrafter"/>
</dbReference>
<dbReference type="EMBL" id="CAJOBP010009180">
    <property type="protein sequence ID" value="CAF4547868.1"/>
    <property type="molecule type" value="Genomic_DNA"/>
</dbReference>
<gene>
    <name evidence="3" type="ORF">UJA718_LOCUS29168</name>
</gene>
<dbReference type="InterPro" id="IPR051016">
    <property type="entry name" value="Diverse_Substrate_AcTransf"/>
</dbReference>
<evidence type="ECO:0000313" key="4">
    <source>
        <dbReference type="Proteomes" id="UP000663873"/>
    </source>
</evidence>
<organism evidence="3 4">
    <name type="scientific">Rotaria socialis</name>
    <dbReference type="NCBI Taxonomy" id="392032"/>
    <lineage>
        <taxon>Eukaryota</taxon>
        <taxon>Metazoa</taxon>
        <taxon>Spiralia</taxon>
        <taxon>Gnathifera</taxon>
        <taxon>Rotifera</taxon>
        <taxon>Eurotatoria</taxon>
        <taxon>Bdelloidea</taxon>
        <taxon>Philodinida</taxon>
        <taxon>Philodinidae</taxon>
        <taxon>Rotaria</taxon>
    </lineage>
</organism>
<name>A0A820YEL4_9BILA</name>
<dbReference type="Gene3D" id="3.40.630.30">
    <property type="match status" value="1"/>
</dbReference>
<accession>A0A820YEL4</accession>
<dbReference type="SUPFAM" id="SSF55729">
    <property type="entry name" value="Acyl-CoA N-acyltransferases (Nat)"/>
    <property type="match status" value="1"/>
</dbReference>
<sequence>MLKQPILLESKFLIRNAVENDCDHIMRLINELAVFEKLPDQVRINSETLKQDGFGERPLYSCLVAEGIKLSKFQIKISFLL</sequence>
<keyword evidence="2" id="KW-0012">Acyltransferase</keyword>
<keyword evidence="1" id="KW-0808">Transferase</keyword>
<comment type="caution">
    <text evidence="3">The sequence shown here is derived from an EMBL/GenBank/DDBJ whole genome shotgun (WGS) entry which is preliminary data.</text>
</comment>
<reference evidence="3" key="1">
    <citation type="submission" date="2021-02" db="EMBL/GenBank/DDBJ databases">
        <authorList>
            <person name="Nowell W R."/>
        </authorList>
    </citation>
    <scope>NUCLEOTIDE SEQUENCE</scope>
</reference>
<evidence type="ECO:0000256" key="2">
    <source>
        <dbReference type="ARBA" id="ARBA00023315"/>
    </source>
</evidence>
<dbReference type="InterPro" id="IPR016181">
    <property type="entry name" value="Acyl_CoA_acyltransferase"/>
</dbReference>
<dbReference type="PANTHER" id="PTHR10545">
    <property type="entry name" value="DIAMINE N-ACETYLTRANSFERASE"/>
    <property type="match status" value="1"/>
</dbReference>
<feature type="non-terminal residue" evidence="3">
    <location>
        <position position="81"/>
    </location>
</feature>